<dbReference type="SMART" id="SM00388">
    <property type="entry name" value="HisKA"/>
    <property type="match status" value="1"/>
</dbReference>
<dbReference type="PANTHER" id="PTHR43065">
    <property type="entry name" value="SENSOR HISTIDINE KINASE"/>
    <property type="match status" value="1"/>
</dbReference>
<dbReference type="InterPro" id="IPR013767">
    <property type="entry name" value="PAS_fold"/>
</dbReference>
<evidence type="ECO:0000313" key="18">
    <source>
        <dbReference type="Proteomes" id="UP000731465"/>
    </source>
</evidence>
<evidence type="ECO:0000256" key="1">
    <source>
        <dbReference type="ARBA" id="ARBA00000085"/>
    </source>
</evidence>
<dbReference type="InterPro" id="IPR035965">
    <property type="entry name" value="PAS-like_dom_sf"/>
</dbReference>
<keyword evidence="5" id="KW-0547">Nucleotide-binding</keyword>
<evidence type="ECO:0000256" key="10">
    <source>
        <dbReference type="ARBA" id="ARBA00023231"/>
    </source>
</evidence>
<evidence type="ECO:0000256" key="5">
    <source>
        <dbReference type="ARBA" id="ARBA00022741"/>
    </source>
</evidence>
<evidence type="ECO:0000256" key="6">
    <source>
        <dbReference type="ARBA" id="ARBA00022777"/>
    </source>
</evidence>
<comment type="caution">
    <text evidence="17">The sequence shown here is derived from an EMBL/GenBank/DDBJ whole genome shotgun (WGS) entry which is preliminary data.</text>
</comment>
<keyword evidence="8" id="KW-0067">ATP-binding</keyword>
<evidence type="ECO:0000256" key="3">
    <source>
        <dbReference type="ARBA" id="ARBA00022553"/>
    </source>
</evidence>
<dbReference type="PROSITE" id="PS50109">
    <property type="entry name" value="HIS_KIN"/>
    <property type="match status" value="1"/>
</dbReference>
<dbReference type="CDD" id="cd00130">
    <property type="entry name" value="PAS"/>
    <property type="match status" value="1"/>
</dbReference>
<gene>
    <name evidence="17" type="ORF">J5V48_03410</name>
</gene>
<dbReference type="PRINTS" id="PR00344">
    <property type="entry name" value="BCTRLSENSOR"/>
</dbReference>
<comment type="function">
    <text evidence="11">Member of the two-component regulatory system NtrB/NtrC, which controls expression of the nitrogen-regulated (ntr) genes in response to nitrogen limitation. Under conditions of nitrogen limitation, NtrB autophosphorylates and transfers the phosphoryl group to NtrC. In the presence of nitrogen, acts as a phosphatase that dephosphorylates and inactivates NtrC.</text>
</comment>
<proteinExistence type="predicted"/>
<feature type="domain" description="PAS" evidence="16">
    <location>
        <begin position="2"/>
        <end position="58"/>
    </location>
</feature>
<dbReference type="RefSeq" id="WP_219937150.1">
    <property type="nucleotide sequence ID" value="NZ_JAGFNY010000007.1"/>
</dbReference>
<evidence type="ECO:0000259" key="15">
    <source>
        <dbReference type="PROSITE" id="PS50109"/>
    </source>
</evidence>
<dbReference type="CDD" id="cd00082">
    <property type="entry name" value="HisKA"/>
    <property type="match status" value="1"/>
</dbReference>
<dbReference type="InterPro" id="IPR000014">
    <property type="entry name" value="PAS"/>
</dbReference>
<sequence>MLDKEYTNLLESLATAVIVTDVQLNIVYANMAAEQLCGISRHRLVAQHNIVDFIDKKETAVINTFKETDYSDGFQGFSAAGVKFTAYPGVSSKADIAVYQYNSIHFKGLLIEIHTIARQEKLINQIQQNYQYSAARDLIRSLAHEIKNPLGGIRGAAQLLEMSFSSVDGIKEYTNVIIEQTDRLKELVNNLLGPQKPNPLEKVNIHYLIEKVLKLISMQQDSKEIKIIRDYDPSLPELSLDINSVEQVLINIVNNAVQALNEVHTENPYILIKTRASTRTIIRDKKHPTSLNVIIENNGPKIPEKILQTVFYPMVTTKTNGNGLGLSIALNIIERHNGTIECNSDDHKTSFKIILPYTKEDTGEKL</sequence>
<evidence type="ECO:0000256" key="7">
    <source>
        <dbReference type="ARBA" id="ARBA00022801"/>
    </source>
</evidence>
<dbReference type="SUPFAM" id="SSF47384">
    <property type="entry name" value="Homodimeric domain of signal transducing histidine kinase"/>
    <property type="match status" value="1"/>
</dbReference>
<evidence type="ECO:0000256" key="14">
    <source>
        <dbReference type="ARBA" id="ARBA00043094"/>
    </source>
</evidence>
<evidence type="ECO:0000256" key="12">
    <source>
        <dbReference type="ARBA" id="ARBA00039567"/>
    </source>
</evidence>
<reference evidence="17 18" key="1">
    <citation type="submission" date="2021-03" db="EMBL/GenBank/DDBJ databases">
        <title>Succinivibrio sp. nov. isolated from feces of cow.</title>
        <authorList>
            <person name="Choi J.-Y."/>
        </authorList>
    </citation>
    <scope>NUCLEOTIDE SEQUENCE [LARGE SCALE GENOMIC DNA]</scope>
    <source>
        <strain evidence="17 18">AGMB01872</strain>
    </source>
</reference>
<evidence type="ECO:0000259" key="16">
    <source>
        <dbReference type="PROSITE" id="PS50112"/>
    </source>
</evidence>
<dbReference type="Gene3D" id="1.10.287.130">
    <property type="match status" value="1"/>
</dbReference>
<feature type="domain" description="Histidine kinase" evidence="15">
    <location>
        <begin position="141"/>
        <end position="359"/>
    </location>
</feature>
<dbReference type="Pfam" id="PF00989">
    <property type="entry name" value="PAS"/>
    <property type="match status" value="1"/>
</dbReference>
<keyword evidence="4" id="KW-0808">Transferase</keyword>
<evidence type="ECO:0000256" key="9">
    <source>
        <dbReference type="ARBA" id="ARBA00023012"/>
    </source>
</evidence>
<dbReference type="PANTHER" id="PTHR43065:SF16">
    <property type="entry name" value="SENSORY HISTIDINE KINASE_PHOSPHATASE NTRB"/>
    <property type="match status" value="1"/>
</dbReference>
<name>A0ABS7DF58_9GAMM</name>
<dbReference type="EC" id="2.7.13.3" evidence="2"/>
<dbReference type="InterPro" id="IPR003661">
    <property type="entry name" value="HisK_dim/P_dom"/>
</dbReference>
<dbReference type="Pfam" id="PF02518">
    <property type="entry name" value="HATPase_c"/>
    <property type="match status" value="1"/>
</dbReference>
<evidence type="ECO:0000256" key="4">
    <source>
        <dbReference type="ARBA" id="ARBA00022679"/>
    </source>
</evidence>
<dbReference type="PROSITE" id="PS50112">
    <property type="entry name" value="PAS"/>
    <property type="match status" value="1"/>
</dbReference>
<dbReference type="Pfam" id="PF00512">
    <property type="entry name" value="HisKA"/>
    <property type="match status" value="1"/>
</dbReference>
<organism evidence="17 18">
    <name type="scientific">Succinivibrio faecicola</name>
    <dbReference type="NCBI Taxonomy" id="2820300"/>
    <lineage>
        <taxon>Bacteria</taxon>
        <taxon>Pseudomonadati</taxon>
        <taxon>Pseudomonadota</taxon>
        <taxon>Gammaproteobacteria</taxon>
        <taxon>Aeromonadales</taxon>
        <taxon>Succinivibrionaceae</taxon>
        <taxon>Succinivibrio</taxon>
    </lineage>
</organism>
<dbReference type="SMART" id="SM00091">
    <property type="entry name" value="PAS"/>
    <property type="match status" value="1"/>
</dbReference>
<dbReference type="Gene3D" id="3.30.565.10">
    <property type="entry name" value="Histidine kinase-like ATPase, C-terminal domain"/>
    <property type="match status" value="1"/>
</dbReference>
<dbReference type="Gene3D" id="3.30.450.20">
    <property type="entry name" value="PAS domain"/>
    <property type="match status" value="1"/>
</dbReference>
<keyword evidence="7" id="KW-0378">Hydrolase</keyword>
<dbReference type="InterPro" id="IPR003594">
    <property type="entry name" value="HATPase_dom"/>
</dbReference>
<keyword evidence="10" id="KW-0535">Nitrogen fixation</keyword>
<dbReference type="EMBL" id="JAGFNY010000007">
    <property type="protein sequence ID" value="MBW7569937.1"/>
    <property type="molecule type" value="Genomic_DNA"/>
</dbReference>
<dbReference type="SUPFAM" id="SSF55785">
    <property type="entry name" value="PYP-like sensor domain (PAS domain)"/>
    <property type="match status" value="1"/>
</dbReference>
<dbReference type="InterPro" id="IPR005467">
    <property type="entry name" value="His_kinase_dom"/>
</dbReference>
<dbReference type="SUPFAM" id="SSF55874">
    <property type="entry name" value="ATPase domain of HSP90 chaperone/DNA topoisomerase II/histidine kinase"/>
    <property type="match status" value="1"/>
</dbReference>
<protein>
    <recommendedName>
        <fullName evidence="12">Sensory histidine kinase/phosphatase NtrB</fullName>
        <ecNumber evidence="2">2.7.13.3</ecNumber>
    </recommendedName>
    <alternativeName>
        <fullName evidence="13">Nitrogen regulation protein NR(II)</fullName>
    </alternativeName>
    <alternativeName>
        <fullName evidence="14">Nitrogen regulator II</fullName>
    </alternativeName>
</protein>
<accession>A0ABS7DF58</accession>
<evidence type="ECO:0000313" key="17">
    <source>
        <dbReference type="EMBL" id="MBW7569937.1"/>
    </source>
</evidence>
<evidence type="ECO:0000256" key="8">
    <source>
        <dbReference type="ARBA" id="ARBA00022840"/>
    </source>
</evidence>
<comment type="catalytic activity">
    <reaction evidence="1">
        <text>ATP + protein L-histidine = ADP + protein N-phospho-L-histidine.</text>
        <dbReference type="EC" id="2.7.13.3"/>
    </reaction>
</comment>
<keyword evidence="3" id="KW-0597">Phosphoprotein</keyword>
<keyword evidence="9" id="KW-0902">Two-component regulatory system</keyword>
<dbReference type="NCBIfam" id="TIGR00229">
    <property type="entry name" value="sensory_box"/>
    <property type="match status" value="1"/>
</dbReference>
<dbReference type="InterPro" id="IPR004358">
    <property type="entry name" value="Sig_transdc_His_kin-like_C"/>
</dbReference>
<dbReference type="InterPro" id="IPR036097">
    <property type="entry name" value="HisK_dim/P_sf"/>
</dbReference>
<keyword evidence="18" id="KW-1185">Reference proteome</keyword>
<dbReference type="SMART" id="SM00387">
    <property type="entry name" value="HATPase_c"/>
    <property type="match status" value="1"/>
</dbReference>
<evidence type="ECO:0000256" key="13">
    <source>
        <dbReference type="ARBA" id="ARBA00042313"/>
    </source>
</evidence>
<dbReference type="InterPro" id="IPR036890">
    <property type="entry name" value="HATPase_C_sf"/>
</dbReference>
<evidence type="ECO:0000256" key="11">
    <source>
        <dbReference type="ARBA" id="ARBA00037696"/>
    </source>
</evidence>
<keyword evidence="6" id="KW-0418">Kinase</keyword>
<evidence type="ECO:0000256" key="2">
    <source>
        <dbReference type="ARBA" id="ARBA00012438"/>
    </source>
</evidence>
<dbReference type="Proteomes" id="UP000731465">
    <property type="component" value="Unassembled WGS sequence"/>
</dbReference>
<dbReference type="NCBIfam" id="NF008293">
    <property type="entry name" value="PRK11073.1"/>
    <property type="match status" value="1"/>
</dbReference>